<dbReference type="CDD" id="cd00093">
    <property type="entry name" value="HTH_XRE"/>
    <property type="match status" value="1"/>
</dbReference>
<dbReference type="GO" id="GO:0003677">
    <property type="term" value="F:DNA binding"/>
    <property type="evidence" value="ECO:0007669"/>
    <property type="project" value="UniProtKB-KW"/>
</dbReference>
<keyword evidence="1" id="KW-0238">DNA-binding</keyword>
<dbReference type="RefSeq" id="WP_121247055.1">
    <property type="nucleotide sequence ID" value="NZ_RBIL01000001.1"/>
</dbReference>
<dbReference type="InterPro" id="IPR050807">
    <property type="entry name" value="TransReg_Diox_bact_type"/>
</dbReference>
<gene>
    <name evidence="3" type="ORF">C8N24_0251</name>
</gene>
<evidence type="ECO:0000259" key="2">
    <source>
        <dbReference type="PROSITE" id="PS50943"/>
    </source>
</evidence>
<dbReference type="SUPFAM" id="SSF51182">
    <property type="entry name" value="RmlC-like cupins"/>
    <property type="match status" value="1"/>
</dbReference>
<comment type="caution">
    <text evidence="3">The sequence shown here is derived from an EMBL/GenBank/DDBJ whole genome shotgun (WGS) entry which is preliminary data.</text>
</comment>
<dbReference type="CDD" id="cd02209">
    <property type="entry name" value="cupin_XRE_C"/>
    <property type="match status" value="1"/>
</dbReference>
<dbReference type="InterPro" id="IPR011051">
    <property type="entry name" value="RmlC_Cupin_sf"/>
</dbReference>
<dbReference type="AlphaFoldDB" id="A0A660L7H5"/>
<dbReference type="OrthoDB" id="5584941at2"/>
<dbReference type="SMART" id="SM00530">
    <property type="entry name" value="HTH_XRE"/>
    <property type="match status" value="1"/>
</dbReference>
<dbReference type="EMBL" id="RBIL01000001">
    <property type="protein sequence ID" value="RKQ90449.1"/>
    <property type="molecule type" value="Genomic_DNA"/>
</dbReference>
<evidence type="ECO:0000313" key="3">
    <source>
        <dbReference type="EMBL" id="RKQ90449.1"/>
    </source>
</evidence>
<dbReference type="Gene3D" id="2.60.120.10">
    <property type="entry name" value="Jelly Rolls"/>
    <property type="match status" value="1"/>
</dbReference>
<dbReference type="PANTHER" id="PTHR46797:SF1">
    <property type="entry name" value="METHYLPHOSPHONATE SYNTHASE"/>
    <property type="match status" value="1"/>
</dbReference>
<dbReference type="GO" id="GO:0003700">
    <property type="term" value="F:DNA-binding transcription factor activity"/>
    <property type="evidence" value="ECO:0007669"/>
    <property type="project" value="TreeGrafter"/>
</dbReference>
<dbReference type="InterPro" id="IPR014710">
    <property type="entry name" value="RmlC-like_jellyroll"/>
</dbReference>
<protein>
    <submittedName>
        <fullName evidence="3">Transcriptional regulator with XRE-family HTH domain</fullName>
    </submittedName>
</protein>
<dbReference type="GO" id="GO:0005829">
    <property type="term" value="C:cytosol"/>
    <property type="evidence" value="ECO:0007669"/>
    <property type="project" value="TreeGrafter"/>
</dbReference>
<evidence type="ECO:0000313" key="4">
    <source>
        <dbReference type="Proteomes" id="UP000278962"/>
    </source>
</evidence>
<dbReference type="Gene3D" id="1.10.260.40">
    <property type="entry name" value="lambda repressor-like DNA-binding domains"/>
    <property type="match status" value="1"/>
</dbReference>
<dbReference type="SUPFAM" id="SSF47413">
    <property type="entry name" value="lambda repressor-like DNA-binding domains"/>
    <property type="match status" value="1"/>
</dbReference>
<sequence>MDDPATLVGERVRAAREDQGLTLSGLAQAAGIGKGSLSEIEHGTRNPTLSTLYALANALRLPLAVLLASAVGARIAEPGIEARLLDVSTDAAWTVEVYRLRFEPGATRSAGGHGAGVVEHLLVTAGRLRVGRLDETWEVGVGEAIEWLSDVAHTYLAVGDVPAECVLVIRSPAGGVDA</sequence>
<organism evidence="3 4">
    <name type="scientific">Solirubrobacter pauli</name>
    <dbReference type="NCBI Taxonomy" id="166793"/>
    <lineage>
        <taxon>Bacteria</taxon>
        <taxon>Bacillati</taxon>
        <taxon>Actinomycetota</taxon>
        <taxon>Thermoleophilia</taxon>
        <taxon>Solirubrobacterales</taxon>
        <taxon>Solirubrobacteraceae</taxon>
        <taxon>Solirubrobacter</taxon>
    </lineage>
</organism>
<accession>A0A660L7H5</accession>
<dbReference type="Pfam" id="PF01381">
    <property type="entry name" value="HTH_3"/>
    <property type="match status" value="1"/>
</dbReference>
<feature type="domain" description="HTH cro/C1-type" evidence="2">
    <location>
        <begin position="12"/>
        <end position="66"/>
    </location>
</feature>
<proteinExistence type="predicted"/>
<dbReference type="InterPro" id="IPR001387">
    <property type="entry name" value="Cro/C1-type_HTH"/>
</dbReference>
<dbReference type="PROSITE" id="PS50943">
    <property type="entry name" value="HTH_CROC1"/>
    <property type="match status" value="1"/>
</dbReference>
<evidence type="ECO:0000256" key="1">
    <source>
        <dbReference type="ARBA" id="ARBA00023125"/>
    </source>
</evidence>
<dbReference type="PANTHER" id="PTHR46797">
    <property type="entry name" value="HTH-TYPE TRANSCRIPTIONAL REGULATOR"/>
    <property type="match status" value="1"/>
</dbReference>
<dbReference type="Proteomes" id="UP000278962">
    <property type="component" value="Unassembled WGS sequence"/>
</dbReference>
<reference evidence="3 4" key="1">
    <citation type="submission" date="2018-10" db="EMBL/GenBank/DDBJ databases">
        <title>Genomic Encyclopedia of Archaeal and Bacterial Type Strains, Phase II (KMG-II): from individual species to whole genera.</title>
        <authorList>
            <person name="Goeker M."/>
        </authorList>
    </citation>
    <scope>NUCLEOTIDE SEQUENCE [LARGE SCALE GENOMIC DNA]</scope>
    <source>
        <strain evidence="3 4">DSM 14954</strain>
    </source>
</reference>
<name>A0A660L7H5_9ACTN</name>
<keyword evidence="4" id="KW-1185">Reference proteome</keyword>
<dbReference type="InterPro" id="IPR010982">
    <property type="entry name" value="Lambda_DNA-bd_dom_sf"/>
</dbReference>